<keyword evidence="1" id="KW-0472">Membrane</keyword>
<feature type="transmembrane region" description="Helical" evidence="1">
    <location>
        <begin position="54"/>
        <end position="76"/>
    </location>
</feature>
<keyword evidence="3" id="KW-1185">Reference proteome</keyword>
<name>A0A5J6PZB5_9NEIS</name>
<gene>
    <name evidence="2" type="ORF">D0T92_06505</name>
</gene>
<evidence type="ECO:0000256" key="1">
    <source>
        <dbReference type="SAM" id="Phobius"/>
    </source>
</evidence>
<evidence type="ECO:0000313" key="2">
    <source>
        <dbReference type="EMBL" id="QEY26207.1"/>
    </source>
</evidence>
<feature type="transmembrane region" description="Helical" evidence="1">
    <location>
        <begin position="29"/>
        <end position="48"/>
    </location>
</feature>
<keyword evidence="1" id="KW-1133">Transmembrane helix</keyword>
<protein>
    <submittedName>
        <fullName evidence="2">Uncharacterized protein</fullName>
    </submittedName>
</protein>
<feature type="transmembrane region" description="Helical" evidence="1">
    <location>
        <begin position="96"/>
        <end position="119"/>
    </location>
</feature>
<feature type="transmembrane region" description="Helical" evidence="1">
    <location>
        <begin position="139"/>
        <end position="158"/>
    </location>
</feature>
<sequence length="201" mass="23310">MMPGLNLWFLAVYITVFLVAAYRSGEFQWIWGSVLLWVGFSAVGLRLLPGLWGLTHIAPLYIPHFYIALASLFFFVNQWRRFPEGKMWYAVGSNGFISLFAVSSMLMSLVSFLLLLIVYSRFPIGITPYVLPAFLQMYALEPGGWFVMQGVIMMIFYIHRTMILKEPSNYFSSRQLQLGFFLALIFQTAYIVWILLNFRHV</sequence>
<keyword evidence="1" id="KW-0812">Transmembrane</keyword>
<reference evidence="2 3" key="1">
    <citation type="submission" date="2018-08" db="EMBL/GenBank/DDBJ databases">
        <title>Neisseria zalophi ATCC BAA-2455 complete genome.</title>
        <authorList>
            <person name="Veseli I.A."/>
            <person name="Buttler R."/>
            <person name="Mascarenhas dos Santos A.C."/>
            <person name="Pombert J.-F."/>
        </authorList>
    </citation>
    <scope>NUCLEOTIDE SEQUENCE [LARGE SCALE GENOMIC DNA]</scope>
    <source>
        <strain evidence="2 3">ATCC BAA-2455</strain>
    </source>
</reference>
<dbReference type="EMBL" id="CP031700">
    <property type="protein sequence ID" value="QEY26207.1"/>
    <property type="molecule type" value="Genomic_DNA"/>
</dbReference>
<dbReference type="AlphaFoldDB" id="A0A5J6PZB5"/>
<accession>A0A5J6PZB5</accession>
<feature type="transmembrane region" description="Helical" evidence="1">
    <location>
        <begin position="6"/>
        <end position="22"/>
    </location>
</feature>
<organism evidence="2 3">
    <name type="scientific">Neisseria zalophi</name>
    <dbReference type="NCBI Taxonomy" id="640030"/>
    <lineage>
        <taxon>Bacteria</taxon>
        <taxon>Pseudomonadati</taxon>
        <taxon>Pseudomonadota</taxon>
        <taxon>Betaproteobacteria</taxon>
        <taxon>Neisseriales</taxon>
        <taxon>Neisseriaceae</taxon>
        <taxon>Neisseria</taxon>
    </lineage>
</organism>
<dbReference type="RefSeq" id="WP_151051282.1">
    <property type="nucleotide sequence ID" value="NZ_CP031700.1"/>
</dbReference>
<dbReference type="KEGG" id="nzl:D0T92_06505"/>
<dbReference type="Proteomes" id="UP000325713">
    <property type="component" value="Chromosome"/>
</dbReference>
<proteinExistence type="predicted"/>
<feature type="transmembrane region" description="Helical" evidence="1">
    <location>
        <begin position="178"/>
        <end position="196"/>
    </location>
</feature>
<dbReference type="OrthoDB" id="8613517at2"/>
<evidence type="ECO:0000313" key="3">
    <source>
        <dbReference type="Proteomes" id="UP000325713"/>
    </source>
</evidence>